<dbReference type="InterPro" id="IPR035919">
    <property type="entry name" value="EAL_sf"/>
</dbReference>
<evidence type="ECO:0000259" key="2">
    <source>
        <dbReference type="PROSITE" id="PS50112"/>
    </source>
</evidence>
<sequence length="917" mass="104970">MGLEKFNFLELRSFFRKRRSLFYLFFIFLFVYIVFLLVYSVQSQEKLKSVAEERFYIETKHTSTILANFLEEQKSLVETIATGNEIENFLVNQSLGMSLEYGLNVNLFSIKSSFDKKITNLKWFDEPIYQRIVFLDEHEQVLVDTKTNGSTTDFSHLAHNFSNSFQIDGTNKTLIFQAPVTYRGLSKGRVITVASLNLLFKPLQVDQKDPELHQFFIFNSNQRLFKVGDDIVQQAENRVAILPNEKLIPFKKEYNFLIGSIFTPQDTGSLYLLKNSIDGEYFKLITIVTSDRIFSKLSSNVFLYIASLVPIILIIGLLTYFQMRKKTLELETNVEISSKNINALYDANTLLADEISRRIVLENDLRESEERYRAYIDHAPEGILVVDHNYNIVEVNPSLCMLLGQEKQNLVGYSIGALTAAEDKSDFVIQFKNIINNKKDIEELIFITATDAKLMMQLKTMSLPNNLVMSFCVDITQKKVDEENIHKLAYYDALTSLPNRRMLQDRLRQALITSKRDNQYVVLMMLDLDDFKSLNDTLGHDLGDLLLTMVASRLSACMREIDVVSRIGGDEFIVIAEHLGSNVNKALIEAKKIANKLIQEISQPYPLEPNKPYYYMTCSFGLTLFKGADLSTETLIKQADLALYQAKNDGRNNYKFFDPKMQEAIHERSSMESALRGAIEKNQLRLYCQPLVDHGGNLVGGEVLLRWFLNGEETPVMPNDFIPLAESSALILPIGDWVIEQALQYLKKWQMMEHARHLKLSINISARQFLQPSFVQNIKNLIERYRVDPKLIKLELTESSIIEKLEEVIPKMNELRQLGVEFALDDFGTGFSSLSYLKILPISQVKIDKSFVRDISTDVNDAAIVSAIVAICQSLKLEVVAEGVENQSQLQFLLEKGCYLYQGYLFGKPVPFNDFIA</sequence>
<dbReference type="GO" id="GO:0006355">
    <property type="term" value="P:regulation of DNA-templated transcription"/>
    <property type="evidence" value="ECO:0007669"/>
    <property type="project" value="InterPro"/>
</dbReference>
<keyword evidence="1" id="KW-0472">Membrane</keyword>
<evidence type="ECO:0000256" key="1">
    <source>
        <dbReference type="SAM" id="Phobius"/>
    </source>
</evidence>
<dbReference type="SUPFAM" id="SSF141868">
    <property type="entry name" value="EAL domain-like"/>
    <property type="match status" value="1"/>
</dbReference>
<dbReference type="SMART" id="SM00052">
    <property type="entry name" value="EAL"/>
    <property type="match status" value="1"/>
</dbReference>
<evidence type="ECO:0000313" key="6">
    <source>
        <dbReference type="Proteomes" id="UP000192708"/>
    </source>
</evidence>
<dbReference type="InterPro" id="IPR000160">
    <property type="entry name" value="GGDEF_dom"/>
</dbReference>
<gene>
    <name evidence="5" type="ORF">SAMN06296008_10964</name>
</gene>
<dbReference type="GO" id="GO:0003824">
    <property type="term" value="F:catalytic activity"/>
    <property type="evidence" value="ECO:0007669"/>
    <property type="project" value="UniProtKB-ARBA"/>
</dbReference>
<protein>
    <submittedName>
        <fullName evidence="5">PAS domain S-box-containing protein/diguanylate cyclase (GGDEF) domain-containing protein</fullName>
    </submittedName>
</protein>
<dbReference type="Gene3D" id="3.30.450.20">
    <property type="entry name" value="PAS domain"/>
    <property type="match status" value="1"/>
</dbReference>
<evidence type="ECO:0000313" key="5">
    <source>
        <dbReference type="EMBL" id="SMC61664.1"/>
    </source>
</evidence>
<dbReference type="CDD" id="cd00130">
    <property type="entry name" value="PAS"/>
    <property type="match status" value="1"/>
</dbReference>
<feature type="domain" description="GGDEF" evidence="4">
    <location>
        <begin position="519"/>
        <end position="659"/>
    </location>
</feature>
<dbReference type="InterPro" id="IPR052155">
    <property type="entry name" value="Biofilm_reg_signaling"/>
</dbReference>
<dbReference type="Pfam" id="PF00990">
    <property type="entry name" value="GGDEF"/>
    <property type="match status" value="1"/>
</dbReference>
<keyword evidence="1" id="KW-1133">Transmembrane helix</keyword>
<evidence type="ECO:0000259" key="3">
    <source>
        <dbReference type="PROSITE" id="PS50883"/>
    </source>
</evidence>
<feature type="transmembrane region" description="Helical" evidence="1">
    <location>
        <begin position="21"/>
        <end position="41"/>
    </location>
</feature>
<dbReference type="SUPFAM" id="SSF55073">
    <property type="entry name" value="Nucleotide cyclase"/>
    <property type="match status" value="1"/>
</dbReference>
<dbReference type="CDD" id="cd01949">
    <property type="entry name" value="GGDEF"/>
    <property type="match status" value="1"/>
</dbReference>
<dbReference type="PROSITE" id="PS50887">
    <property type="entry name" value="GGDEF"/>
    <property type="match status" value="1"/>
</dbReference>
<feature type="domain" description="PAS" evidence="2">
    <location>
        <begin position="368"/>
        <end position="438"/>
    </location>
</feature>
<feature type="domain" description="EAL" evidence="3">
    <location>
        <begin position="668"/>
        <end position="917"/>
    </location>
</feature>
<dbReference type="CDD" id="cd01948">
    <property type="entry name" value="EAL"/>
    <property type="match status" value="1"/>
</dbReference>
<dbReference type="EMBL" id="FWXJ01000009">
    <property type="protein sequence ID" value="SMC61664.1"/>
    <property type="molecule type" value="Genomic_DNA"/>
</dbReference>
<dbReference type="STRING" id="1938817.SAMN06296008_10964"/>
<reference evidence="5 6" key="1">
    <citation type="submission" date="2017-04" db="EMBL/GenBank/DDBJ databases">
        <authorList>
            <person name="Afonso C.L."/>
            <person name="Miller P.J."/>
            <person name="Scott M.A."/>
            <person name="Spackman E."/>
            <person name="Goraichik I."/>
            <person name="Dimitrov K.M."/>
            <person name="Suarez D.L."/>
            <person name="Swayne D.E."/>
        </authorList>
    </citation>
    <scope>NUCLEOTIDE SEQUENCE [LARGE SCALE GENOMIC DNA]</scope>
    <source>
        <strain evidence="5 6">VK13</strain>
    </source>
</reference>
<dbReference type="InterPro" id="IPR013767">
    <property type="entry name" value="PAS_fold"/>
</dbReference>
<proteinExistence type="predicted"/>
<dbReference type="SMART" id="SM00267">
    <property type="entry name" value="GGDEF"/>
    <property type="match status" value="1"/>
</dbReference>
<keyword evidence="1" id="KW-0812">Transmembrane</keyword>
<dbReference type="PANTHER" id="PTHR44757:SF2">
    <property type="entry name" value="BIOFILM ARCHITECTURE MAINTENANCE PROTEIN MBAA"/>
    <property type="match status" value="1"/>
</dbReference>
<feature type="transmembrane region" description="Helical" evidence="1">
    <location>
        <begin position="301"/>
        <end position="321"/>
    </location>
</feature>
<dbReference type="NCBIfam" id="TIGR00229">
    <property type="entry name" value="sensory_box"/>
    <property type="match status" value="1"/>
</dbReference>
<keyword evidence="6" id="KW-1185">Reference proteome</keyword>
<organism evidence="5 6">
    <name type="scientific">Polynucleobacter kasalickyi</name>
    <dbReference type="NCBI Taxonomy" id="1938817"/>
    <lineage>
        <taxon>Bacteria</taxon>
        <taxon>Pseudomonadati</taxon>
        <taxon>Pseudomonadota</taxon>
        <taxon>Betaproteobacteria</taxon>
        <taxon>Burkholderiales</taxon>
        <taxon>Burkholderiaceae</taxon>
        <taxon>Polynucleobacter</taxon>
    </lineage>
</organism>
<dbReference type="PROSITE" id="PS50112">
    <property type="entry name" value="PAS"/>
    <property type="match status" value="1"/>
</dbReference>
<accession>A0A1W2AM34</accession>
<dbReference type="AlphaFoldDB" id="A0A1W2AM34"/>
<dbReference type="InterPro" id="IPR000014">
    <property type="entry name" value="PAS"/>
</dbReference>
<dbReference type="Proteomes" id="UP000192708">
    <property type="component" value="Unassembled WGS sequence"/>
</dbReference>
<name>A0A1W2AM34_9BURK</name>
<dbReference type="InterPro" id="IPR035965">
    <property type="entry name" value="PAS-like_dom_sf"/>
</dbReference>
<evidence type="ECO:0000259" key="4">
    <source>
        <dbReference type="PROSITE" id="PS50887"/>
    </source>
</evidence>
<dbReference type="Pfam" id="PF00563">
    <property type="entry name" value="EAL"/>
    <property type="match status" value="1"/>
</dbReference>
<dbReference type="Pfam" id="PF00989">
    <property type="entry name" value="PAS"/>
    <property type="match status" value="1"/>
</dbReference>
<dbReference type="PANTHER" id="PTHR44757">
    <property type="entry name" value="DIGUANYLATE CYCLASE DGCP"/>
    <property type="match status" value="1"/>
</dbReference>
<dbReference type="PROSITE" id="PS50883">
    <property type="entry name" value="EAL"/>
    <property type="match status" value="1"/>
</dbReference>
<dbReference type="FunFam" id="3.30.70.270:FF:000001">
    <property type="entry name" value="Diguanylate cyclase domain protein"/>
    <property type="match status" value="1"/>
</dbReference>
<dbReference type="NCBIfam" id="TIGR00254">
    <property type="entry name" value="GGDEF"/>
    <property type="match status" value="1"/>
</dbReference>
<dbReference type="InterPro" id="IPR029787">
    <property type="entry name" value="Nucleotide_cyclase"/>
</dbReference>
<dbReference type="Gene3D" id="3.30.70.270">
    <property type="match status" value="1"/>
</dbReference>
<dbReference type="Gene3D" id="3.20.20.450">
    <property type="entry name" value="EAL domain"/>
    <property type="match status" value="1"/>
</dbReference>
<dbReference type="InterPro" id="IPR043128">
    <property type="entry name" value="Rev_trsase/Diguanyl_cyclase"/>
</dbReference>
<dbReference type="SMART" id="SM00091">
    <property type="entry name" value="PAS"/>
    <property type="match status" value="1"/>
</dbReference>
<dbReference type="SUPFAM" id="SSF55785">
    <property type="entry name" value="PYP-like sensor domain (PAS domain)"/>
    <property type="match status" value="1"/>
</dbReference>
<dbReference type="InterPro" id="IPR001633">
    <property type="entry name" value="EAL_dom"/>
</dbReference>